<reference evidence="3 4" key="1">
    <citation type="submission" date="2024-04" db="EMBL/GenBank/DDBJ databases">
        <title>Novel Shewanella species isolated from Baltic Sea sediments.</title>
        <authorList>
            <person name="Martin-Rodriguez A.J."/>
            <person name="Fernandez-Juarez V."/>
            <person name="Valeriano V.D."/>
            <person name="Mihindukulasooriya I."/>
            <person name="Ceresnova L."/>
            <person name="Joffre E."/>
            <person name="Jensie-Markopoulos S."/>
            <person name="Moore E.R.B."/>
            <person name="Sjoling A."/>
        </authorList>
    </citation>
    <scope>NUCLEOTIDE SEQUENCE [LARGE SCALE GENOMIC DNA]</scope>
    <source>
        <strain evidence="3 4">VAX-SP0-0CM-1</strain>
    </source>
</reference>
<dbReference type="Gene3D" id="1.10.3880.10">
    <property type="entry name" value="Fe(II) trafficking protein YggX"/>
    <property type="match status" value="1"/>
</dbReference>
<comment type="caution">
    <text evidence="3">The sequence shown here is derived from an EMBL/GenBank/DDBJ whole genome shotgun (WGS) entry which is preliminary data.</text>
</comment>
<dbReference type="EMBL" id="JBCHKU010000002">
    <property type="protein sequence ID" value="MEM6247591.1"/>
    <property type="molecule type" value="Genomic_DNA"/>
</dbReference>
<dbReference type="PANTHER" id="PTHR36965:SF1">
    <property type="entry name" value="FE(2+)-TRAFFICKING PROTEIN-RELATED"/>
    <property type="match status" value="1"/>
</dbReference>
<proteinExistence type="inferred from homology"/>
<dbReference type="SUPFAM" id="SSF111148">
    <property type="entry name" value="YggX-like"/>
    <property type="match status" value="1"/>
</dbReference>
<keyword evidence="4" id="KW-1185">Reference proteome</keyword>
<dbReference type="PIRSF" id="PIRSF029827">
    <property type="entry name" value="Fe_traffic_YggX"/>
    <property type="match status" value="1"/>
</dbReference>
<protein>
    <recommendedName>
        <fullName evidence="2">Probable Fe(2+)-trafficking protein</fullName>
    </recommendedName>
</protein>
<accession>A0ABU9UPX2</accession>
<evidence type="ECO:0000313" key="4">
    <source>
        <dbReference type="Proteomes" id="UP001489333"/>
    </source>
</evidence>
<name>A0ABU9UPX2_9GAMM</name>
<dbReference type="PANTHER" id="PTHR36965">
    <property type="entry name" value="FE(2+)-TRAFFICKING PROTEIN-RELATED"/>
    <property type="match status" value="1"/>
</dbReference>
<dbReference type="InterPro" id="IPR036766">
    <property type="entry name" value="Fe_traffick_prot_YggX_sf"/>
</dbReference>
<comment type="function">
    <text evidence="2">Could be a mediator in iron transactions between iron acquisition and iron-requiring processes, such as synthesis and/or repair of Fe-S clusters in biosynthetic enzymes.</text>
</comment>
<sequence>MARTVNCIYLNKEADGLDFQLYPGDLGKRIFDNISKEAWGLWQKKQTMLINEKKLNMMNVDDRKFLEEQMTSFLFEGKEVEIEGFVPEKDQD</sequence>
<keyword evidence="1 2" id="KW-0408">Iron</keyword>
<dbReference type="Pfam" id="PF04362">
    <property type="entry name" value="Iron_traffic"/>
    <property type="match status" value="1"/>
</dbReference>
<dbReference type="NCBIfam" id="NF003817">
    <property type="entry name" value="PRK05408.1"/>
    <property type="match status" value="1"/>
</dbReference>
<gene>
    <name evidence="3" type="ORF">AAGS29_03050</name>
</gene>
<evidence type="ECO:0000313" key="3">
    <source>
        <dbReference type="EMBL" id="MEM6247591.1"/>
    </source>
</evidence>
<dbReference type="HAMAP" id="MF_00686">
    <property type="entry name" value="Fe_traffic_YggX"/>
    <property type="match status" value="1"/>
</dbReference>
<dbReference type="RefSeq" id="WP_311905338.1">
    <property type="nucleotide sequence ID" value="NZ_JAUOEV010000003.1"/>
</dbReference>
<organism evidence="3 4">
    <name type="scientific">Shewanella vaxholmensis</name>
    <dbReference type="NCBI Taxonomy" id="3063535"/>
    <lineage>
        <taxon>Bacteria</taxon>
        <taxon>Pseudomonadati</taxon>
        <taxon>Pseudomonadota</taxon>
        <taxon>Gammaproteobacteria</taxon>
        <taxon>Alteromonadales</taxon>
        <taxon>Shewanellaceae</taxon>
        <taxon>Shewanella</taxon>
    </lineage>
</organism>
<dbReference type="InterPro" id="IPR007457">
    <property type="entry name" value="Fe_traffick_prot_YggX"/>
</dbReference>
<comment type="similarity">
    <text evidence="2">Belongs to the Fe(2+)-trafficking protein family.</text>
</comment>
<evidence type="ECO:0000256" key="1">
    <source>
        <dbReference type="ARBA" id="ARBA00023004"/>
    </source>
</evidence>
<dbReference type="Proteomes" id="UP001489333">
    <property type="component" value="Unassembled WGS sequence"/>
</dbReference>
<evidence type="ECO:0000256" key="2">
    <source>
        <dbReference type="HAMAP-Rule" id="MF_00686"/>
    </source>
</evidence>